<organism evidence="1 2">
    <name type="scientific">Legionella londiniensis</name>
    <dbReference type="NCBI Taxonomy" id="45068"/>
    <lineage>
        <taxon>Bacteria</taxon>
        <taxon>Pseudomonadati</taxon>
        <taxon>Pseudomonadota</taxon>
        <taxon>Gammaproteobacteria</taxon>
        <taxon>Legionellales</taxon>
        <taxon>Legionellaceae</taxon>
        <taxon>Legionella</taxon>
    </lineage>
</organism>
<gene>
    <name evidence="1" type="ORF">Llon_2047</name>
</gene>
<protein>
    <submittedName>
        <fullName evidence="1">Uncharacterized protein</fullName>
    </submittedName>
</protein>
<comment type="caution">
    <text evidence="1">The sequence shown here is derived from an EMBL/GenBank/DDBJ whole genome shotgun (WGS) entry which is preliminary data.</text>
</comment>
<dbReference type="AlphaFoldDB" id="A0A0W0VIE6"/>
<dbReference type="EMBL" id="LNYK01000033">
    <property type="protein sequence ID" value="KTD19875.1"/>
    <property type="molecule type" value="Genomic_DNA"/>
</dbReference>
<accession>A0A0W0VIE6</accession>
<sequence>MKNPPYTLRENSGTLQLLLKNKNTVYIIGAIVLLIEHILPGTDWRLPGCYSTHAIEVASAAAGQDKT</sequence>
<proteinExistence type="predicted"/>
<name>A0A0W0VIE6_9GAMM</name>
<evidence type="ECO:0000313" key="2">
    <source>
        <dbReference type="Proteomes" id="UP000054997"/>
    </source>
</evidence>
<reference evidence="1 2" key="1">
    <citation type="submission" date="2015-11" db="EMBL/GenBank/DDBJ databases">
        <title>Genomic analysis of 38 Legionella species identifies large and diverse effector repertoires.</title>
        <authorList>
            <person name="Burstein D."/>
            <person name="Amaro F."/>
            <person name="Zusman T."/>
            <person name="Lifshitz Z."/>
            <person name="Cohen O."/>
            <person name="Gilbert J.A."/>
            <person name="Pupko T."/>
            <person name="Shuman H.A."/>
            <person name="Segal G."/>
        </authorList>
    </citation>
    <scope>NUCLEOTIDE SEQUENCE [LARGE SCALE GENOMIC DNA]</scope>
    <source>
        <strain evidence="1 2">ATCC 49505</strain>
    </source>
</reference>
<dbReference type="Proteomes" id="UP000054997">
    <property type="component" value="Unassembled WGS sequence"/>
</dbReference>
<evidence type="ECO:0000313" key="1">
    <source>
        <dbReference type="EMBL" id="KTD19875.1"/>
    </source>
</evidence>
<keyword evidence="2" id="KW-1185">Reference proteome</keyword>